<dbReference type="Gene3D" id="3.40.50.150">
    <property type="entry name" value="Vaccinia Virus protein VP39"/>
    <property type="match status" value="1"/>
</dbReference>
<dbReference type="PRINTS" id="PR00507">
    <property type="entry name" value="N12N6MTFRASE"/>
</dbReference>
<sequence length="557" mass="61139">MIRDGDNEGLRKERGAFFTPSAIADFLADWAVLDQADAKVMDPTCGEAVFLLAAGRRLKALGRDVSDLDEQLFGFDLHDTSLEWADKLLDDEGLDAHLQQGDFFAVPTPDQLGSPVPEMDAIIGNPPFVRYQRHIGEARDRSKQAALRQGVRLSNLASSWAALLIHACGFLKPTGRLAMVLPAELLTVGYAEPVREWLKNRFEQVHLVMFDKLQFQGATEKVVLVLAAGDGGCDAFSLYYLNDGEDLAHVRPMSNHAAPVSDSGKWTDLLLPNRQRHLFRQVSSNLFTPLKTYGAPELGTVTGSNAFFALTETTRREFGLSEAAGQVIKICPPGTKHLTGLRFSTSAWAKLRDSGERVWLFRPDANDVSPSVTAYIHRGFKLGVNQAYKCTIRHPWWRPPAVPAPDLFFTYMSHRYPRLITNSAGTTFLNSMHGLRLKDDVPDAARNALPLLAFNSVTMLGAEIFGRSYGGGILKMEPREAASLPVPPAGALSAAWDLLGGKVRSIERSLQNGHWANVVTKIDQALLVETLGLSPGDVSSLQQAAQTLRTRRMGARA</sequence>
<gene>
    <name evidence="6" type="ORF">SAMN04488563_4076</name>
</gene>
<name>A0A1H2KP39_9ACTN</name>
<dbReference type="InterPro" id="IPR003356">
    <property type="entry name" value="DNA_methylase_A-5"/>
</dbReference>
<evidence type="ECO:0000256" key="2">
    <source>
        <dbReference type="ARBA" id="ARBA00022679"/>
    </source>
</evidence>
<dbReference type="Pfam" id="PF22837">
    <property type="entry name" value="M_Eco57I_C"/>
    <property type="match status" value="1"/>
</dbReference>
<dbReference type="GO" id="GO:0003677">
    <property type="term" value="F:DNA binding"/>
    <property type="evidence" value="ECO:0007669"/>
    <property type="project" value="InterPro"/>
</dbReference>
<accession>A0A1H2KP39</accession>
<dbReference type="STRING" id="419479.SAMN04488563_4076"/>
<dbReference type="SUPFAM" id="SSF53335">
    <property type="entry name" value="S-adenosyl-L-methionine-dependent methyltransferases"/>
    <property type="match status" value="1"/>
</dbReference>
<evidence type="ECO:0000259" key="4">
    <source>
        <dbReference type="Pfam" id="PF02384"/>
    </source>
</evidence>
<dbReference type="Pfam" id="PF02384">
    <property type="entry name" value="N6_Mtase"/>
    <property type="match status" value="1"/>
</dbReference>
<protein>
    <submittedName>
        <fullName evidence="6">N-6 DNA Methylase</fullName>
    </submittedName>
</protein>
<dbReference type="RefSeq" id="WP_046769196.1">
    <property type="nucleotide sequence ID" value="NZ_KQ061231.1"/>
</dbReference>
<feature type="domain" description="DNA methylase adenine-specific" evidence="4">
    <location>
        <begin position="11"/>
        <end position="192"/>
    </location>
</feature>
<dbReference type="PANTHER" id="PTHR33841:SF5">
    <property type="entry name" value="DNA METHYLASE (MODIFICATION METHYLASE) (METHYLTRANSFERASE)-RELATED"/>
    <property type="match status" value="1"/>
</dbReference>
<dbReference type="InterPro" id="IPR029063">
    <property type="entry name" value="SAM-dependent_MTases_sf"/>
</dbReference>
<evidence type="ECO:0000259" key="5">
    <source>
        <dbReference type="Pfam" id="PF22837"/>
    </source>
</evidence>
<evidence type="ECO:0000313" key="7">
    <source>
        <dbReference type="Proteomes" id="UP000182977"/>
    </source>
</evidence>
<keyword evidence="7" id="KW-1185">Reference proteome</keyword>
<keyword evidence="1 6" id="KW-0489">Methyltransferase</keyword>
<dbReference type="PANTHER" id="PTHR33841">
    <property type="entry name" value="DNA METHYLTRANSFERASE YEEA-RELATED"/>
    <property type="match status" value="1"/>
</dbReference>
<dbReference type="REBASE" id="163143">
    <property type="entry name" value="M.Jal45709ORF4076P"/>
</dbReference>
<evidence type="ECO:0000256" key="1">
    <source>
        <dbReference type="ARBA" id="ARBA00022603"/>
    </source>
</evidence>
<dbReference type="InterPro" id="IPR054520">
    <property type="entry name" value="M_Eco57I_C"/>
</dbReference>
<dbReference type="OrthoDB" id="32195at2"/>
<dbReference type="EMBL" id="LT629791">
    <property type="protein sequence ID" value="SDU70423.1"/>
    <property type="molecule type" value="Genomic_DNA"/>
</dbReference>
<dbReference type="AlphaFoldDB" id="A0A1H2KP39"/>
<dbReference type="Proteomes" id="UP000182977">
    <property type="component" value="Chromosome I"/>
</dbReference>
<proteinExistence type="predicted"/>
<reference evidence="7" key="1">
    <citation type="submission" date="2016-10" db="EMBL/GenBank/DDBJ databases">
        <authorList>
            <person name="Varghese N."/>
            <person name="Submissions S."/>
        </authorList>
    </citation>
    <scope>NUCLEOTIDE SEQUENCE [LARGE SCALE GENOMIC DNA]</scope>
    <source>
        <strain evidence="7">DSM 45079</strain>
    </source>
</reference>
<dbReference type="InterPro" id="IPR050953">
    <property type="entry name" value="N4_N6_ade-DNA_methylase"/>
</dbReference>
<evidence type="ECO:0000313" key="6">
    <source>
        <dbReference type="EMBL" id="SDU70423.1"/>
    </source>
</evidence>
<dbReference type="GO" id="GO:0008170">
    <property type="term" value="F:N-methyltransferase activity"/>
    <property type="evidence" value="ECO:0007669"/>
    <property type="project" value="InterPro"/>
</dbReference>
<evidence type="ECO:0000256" key="3">
    <source>
        <dbReference type="ARBA" id="ARBA00022691"/>
    </source>
</evidence>
<feature type="domain" description="Type II methyltransferase M.Eco57I C-terminal" evidence="5">
    <location>
        <begin position="264"/>
        <end position="527"/>
    </location>
</feature>
<organism evidence="6 7">
    <name type="scientific">Jiangella alkaliphila</name>
    <dbReference type="NCBI Taxonomy" id="419479"/>
    <lineage>
        <taxon>Bacteria</taxon>
        <taxon>Bacillati</taxon>
        <taxon>Actinomycetota</taxon>
        <taxon>Actinomycetes</taxon>
        <taxon>Jiangellales</taxon>
        <taxon>Jiangellaceae</taxon>
        <taxon>Jiangella</taxon>
    </lineage>
</organism>
<keyword evidence="2" id="KW-0808">Transferase</keyword>
<keyword evidence="3" id="KW-0949">S-adenosyl-L-methionine</keyword>
<dbReference type="GO" id="GO:0032259">
    <property type="term" value="P:methylation"/>
    <property type="evidence" value="ECO:0007669"/>
    <property type="project" value="UniProtKB-KW"/>
</dbReference>